<keyword evidence="3" id="KW-1185">Reference proteome</keyword>
<dbReference type="GO" id="GO:0016627">
    <property type="term" value="F:oxidoreductase activity, acting on the CH-CH group of donors"/>
    <property type="evidence" value="ECO:0007669"/>
    <property type="project" value="InterPro"/>
</dbReference>
<dbReference type="EMBL" id="AVPL01000017">
    <property type="protein sequence ID" value="KGN41497.1"/>
    <property type="molecule type" value="Genomic_DNA"/>
</dbReference>
<dbReference type="InterPro" id="IPR046373">
    <property type="entry name" value="Acyl-CoA_Oxase/DH_mid-dom_sf"/>
</dbReference>
<feature type="transmembrane region" description="Helical" evidence="1">
    <location>
        <begin position="203"/>
        <end position="226"/>
    </location>
</feature>
<dbReference type="STRING" id="1385519.N801_07400"/>
<sequence>MPSATATSFLDWADAGLVAAARGAGPDLGAALALARELGPVSVELGRRSWMVLRVLGSLGAGDLTVARVVEPHLDALAILAQAAGGDEPAVSAPPGSTWGVYAAHAPGAHLRATPSGQGWTLDGTKPWCSLAGEVSHAVITAHVDEHRRRAFAVDLAHPGVERSDAPWVSRGLAAVRSTGLRLTAVPATPVGPPGWYLSRPGFAWGGVGVAAVWFGAAAALAQTVLD</sequence>
<proteinExistence type="predicted"/>
<accession>A0A0A0JZM7</accession>
<evidence type="ECO:0008006" key="4">
    <source>
        <dbReference type="Google" id="ProtNLM"/>
    </source>
</evidence>
<name>A0A0A0JZM7_9MICO</name>
<organism evidence="2 3">
    <name type="scientific">Knoellia aerolata DSM 18566</name>
    <dbReference type="NCBI Taxonomy" id="1385519"/>
    <lineage>
        <taxon>Bacteria</taxon>
        <taxon>Bacillati</taxon>
        <taxon>Actinomycetota</taxon>
        <taxon>Actinomycetes</taxon>
        <taxon>Micrococcales</taxon>
        <taxon>Intrasporangiaceae</taxon>
        <taxon>Knoellia</taxon>
    </lineage>
</organism>
<dbReference type="Gene3D" id="2.40.110.10">
    <property type="entry name" value="Butyryl-CoA Dehydrogenase, subunit A, domain 2"/>
    <property type="match status" value="1"/>
</dbReference>
<evidence type="ECO:0000256" key="1">
    <source>
        <dbReference type="SAM" id="Phobius"/>
    </source>
</evidence>
<dbReference type="InterPro" id="IPR009100">
    <property type="entry name" value="AcylCoA_DH/oxidase_NM_dom_sf"/>
</dbReference>
<dbReference type="AlphaFoldDB" id="A0A0A0JZM7"/>
<dbReference type="eggNOG" id="COG1960">
    <property type="taxonomic scope" value="Bacteria"/>
</dbReference>
<dbReference type="SUPFAM" id="SSF56645">
    <property type="entry name" value="Acyl-CoA dehydrogenase NM domain-like"/>
    <property type="match status" value="1"/>
</dbReference>
<keyword evidence="1" id="KW-0472">Membrane</keyword>
<evidence type="ECO:0000313" key="2">
    <source>
        <dbReference type="EMBL" id="KGN41497.1"/>
    </source>
</evidence>
<comment type="caution">
    <text evidence="2">The sequence shown here is derived from an EMBL/GenBank/DDBJ whole genome shotgun (WGS) entry which is preliminary data.</text>
</comment>
<dbReference type="Proteomes" id="UP000030013">
    <property type="component" value="Unassembled WGS sequence"/>
</dbReference>
<feature type="non-terminal residue" evidence="2">
    <location>
        <position position="227"/>
    </location>
</feature>
<gene>
    <name evidence="2" type="ORF">N801_07400</name>
</gene>
<keyword evidence="1" id="KW-0812">Transmembrane</keyword>
<reference evidence="2 3" key="1">
    <citation type="submission" date="2013-08" db="EMBL/GenBank/DDBJ databases">
        <title>The genome sequence of Knoellia aerolata.</title>
        <authorList>
            <person name="Zhu W."/>
            <person name="Wang G."/>
        </authorList>
    </citation>
    <scope>NUCLEOTIDE SEQUENCE [LARGE SCALE GENOMIC DNA]</scope>
    <source>
        <strain evidence="2 3">DSM 18566</strain>
    </source>
</reference>
<evidence type="ECO:0000313" key="3">
    <source>
        <dbReference type="Proteomes" id="UP000030013"/>
    </source>
</evidence>
<keyword evidence="1" id="KW-1133">Transmembrane helix</keyword>
<protein>
    <recommendedName>
        <fullName evidence="4">Acyl-CoA dehydrogenase</fullName>
    </recommendedName>
</protein>